<evidence type="ECO:0008006" key="3">
    <source>
        <dbReference type="Google" id="ProtNLM"/>
    </source>
</evidence>
<dbReference type="AlphaFoldDB" id="A0A7X5RLQ0"/>
<gene>
    <name evidence="1" type="ORF">GTH32_10995</name>
</gene>
<accession>A0A7X5RLQ0</accession>
<name>A0A7X5RLQ0_9ALTE</name>
<dbReference type="RefSeq" id="WP_163085701.1">
    <property type="nucleotide sequence ID" value="NZ_JAAAWN010000013.1"/>
</dbReference>
<dbReference type="Proteomes" id="UP000470213">
    <property type="component" value="Unassembled WGS sequence"/>
</dbReference>
<comment type="caution">
    <text evidence="1">The sequence shown here is derived from an EMBL/GenBank/DDBJ whole genome shotgun (WGS) entry which is preliminary data.</text>
</comment>
<sequence length="392" mass="44553">MAQVYVIDPGMREEGGHHAALISTLLGYKELESIGLTLISHQLLDSALLSRASKSGVEVVKHFNTNFYENYDTAYSVGNPQIQSYIRTLASEYVEAWCIAIAKHSNTQKITFFYPCLNYDHAAALNLAFLYLAQNKPSHLANCTHKICCMFTPNNVHDVLGNFRYGQAFSALSKKKGVQLYASDIETLQYYEGLNVQLKGIHPCYLLPWEQIEVSYKHPGQPPCILLYFGDAKMNKGFCSVPGLVSKLLSDYNENVTLLIQYTLAWEHAELQQTIEALNKLSAKHEQVHLFNEFWDPDKLVEKFGTLDTIYCTYNPRVYQYKSSGLAWLASFFSIPVVLNGRCWLSREFDRIGHRYSFEAGSHTPPAAIDTQLKESGYFDCLFKNLITWLKS</sequence>
<reference evidence="1 2" key="1">
    <citation type="submission" date="2020-01" db="EMBL/GenBank/DDBJ databases">
        <authorList>
            <person name="Chen J."/>
            <person name="Zhu S."/>
            <person name="Yang J."/>
        </authorList>
    </citation>
    <scope>NUCLEOTIDE SEQUENCE [LARGE SCALE GENOMIC DNA]</scope>
    <source>
        <strain evidence="1 2">345S023</strain>
    </source>
</reference>
<proteinExistence type="predicted"/>
<evidence type="ECO:0000313" key="2">
    <source>
        <dbReference type="Proteomes" id="UP000470213"/>
    </source>
</evidence>
<evidence type="ECO:0000313" key="1">
    <source>
        <dbReference type="EMBL" id="NDV91710.1"/>
    </source>
</evidence>
<organism evidence="1 2">
    <name type="scientific">Alteromonas profundi</name>
    <dbReference type="NCBI Taxonomy" id="2696062"/>
    <lineage>
        <taxon>Bacteria</taxon>
        <taxon>Pseudomonadati</taxon>
        <taxon>Pseudomonadota</taxon>
        <taxon>Gammaproteobacteria</taxon>
        <taxon>Alteromonadales</taxon>
        <taxon>Alteromonadaceae</taxon>
        <taxon>Alteromonas/Salinimonas group</taxon>
        <taxon>Alteromonas</taxon>
    </lineage>
</organism>
<keyword evidence="2" id="KW-1185">Reference proteome</keyword>
<dbReference type="EMBL" id="JAAAWN010000013">
    <property type="protein sequence ID" value="NDV91710.1"/>
    <property type="molecule type" value="Genomic_DNA"/>
</dbReference>
<protein>
    <recommendedName>
        <fullName evidence="3">Glycosyltransferase family 1 protein</fullName>
    </recommendedName>
</protein>